<evidence type="ECO:0000313" key="2">
    <source>
        <dbReference type="Proteomes" id="UP001055093"/>
    </source>
</evidence>
<organism evidence="1 2">
    <name type="scientific">Methylorubrum suomiense</name>
    <dbReference type="NCBI Taxonomy" id="144191"/>
    <lineage>
        <taxon>Bacteria</taxon>
        <taxon>Pseudomonadati</taxon>
        <taxon>Pseudomonadota</taxon>
        <taxon>Alphaproteobacteria</taxon>
        <taxon>Hyphomicrobiales</taxon>
        <taxon>Methylobacteriaceae</taxon>
        <taxon>Methylorubrum</taxon>
    </lineage>
</organism>
<reference evidence="1" key="1">
    <citation type="journal article" date="2021" name="Front. Microbiol.">
        <title>Comprehensive Comparative Genomics and Phenotyping of Methylobacterium Species.</title>
        <authorList>
            <person name="Alessa O."/>
            <person name="Ogura Y."/>
            <person name="Fujitani Y."/>
            <person name="Takami H."/>
            <person name="Hayashi T."/>
            <person name="Sahin N."/>
            <person name="Tani A."/>
        </authorList>
    </citation>
    <scope>NUCLEOTIDE SEQUENCE</scope>
    <source>
        <strain evidence="1">DSM 14458</strain>
    </source>
</reference>
<dbReference type="Proteomes" id="UP001055093">
    <property type="component" value="Unassembled WGS sequence"/>
</dbReference>
<keyword evidence="2" id="KW-1185">Reference proteome</keyword>
<reference evidence="1" key="2">
    <citation type="submission" date="2021-08" db="EMBL/GenBank/DDBJ databases">
        <authorList>
            <person name="Tani A."/>
            <person name="Ola A."/>
            <person name="Ogura Y."/>
            <person name="Katsura K."/>
            <person name="Hayashi T."/>
        </authorList>
    </citation>
    <scope>NUCLEOTIDE SEQUENCE</scope>
    <source>
        <strain evidence="1">DSM 14458</strain>
    </source>
</reference>
<dbReference type="InterPro" id="IPR052572">
    <property type="entry name" value="UPF0153_domain"/>
</dbReference>
<sequence length="179" mass="19738">MLDPATVIAKPAPGRACGPCTLCCKVYEVPAVESPAGRWCKHLKAGSGCGIHAQRPDHCRAFHCLWMTEEWMGPEWRPDRAKMVLSLDPVTRFMNVQVDPGQANSWKRAPYHDQLRRWAAASLPLQRYVLVHTGAVTTVVLPDRDVPLGSFGPGDRLVARERMTPTGLTADVEKVRGSA</sequence>
<name>A0ABQ4UVR0_9HYPH</name>
<dbReference type="EMBL" id="BPRE01000008">
    <property type="protein sequence ID" value="GJE76361.1"/>
    <property type="molecule type" value="Genomic_DNA"/>
</dbReference>
<dbReference type="PANTHER" id="PTHR36931:SF1">
    <property type="entry name" value="UPF0153 PROTEIN YEIW"/>
    <property type="match status" value="1"/>
</dbReference>
<evidence type="ECO:0008006" key="3">
    <source>
        <dbReference type="Google" id="ProtNLM"/>
    </source>
</evidence>
<gene>
    <name evidence="1" type="ORF">BGCPKDLD_2953</name>
</gene>
<proteinExistence type="predicted"/>
<dbReference type="RefSeq" id="WP_137829326.1">
    <property type="nucleotide sequence ID" value="NZ_BPRE01000008.1"/>
</dbReference>
<evidence type="ECO:0000313" key="1">
    <source>
        <dbReference type="EMBL" id="GJE76361.1"/>
    </source>
</evidence>
<comment type="caution">
    <text evidence="1">The sequence shown here is derived from an EMBL/GenBank/DDBJ whole genome shotgun (WGS) entry which is preliminary data.</text>
</comment>
<dbReference type="PANTHER" id="PTHR36931">
    <property type="entry name" value="UPF0153 PROTEIN YEIW"/>
    <property type="match status" value="1"/>
</dbReference>
<accession>A0ABQ4UVR0</accession>
<protein>
    <recommendedName>
        <fullName evidence="3">YkgJ family cysteine cluster protein</fullName>
    </recommendedName>
</protein>